<dbReference type="Proteomes" id="UP000079169">
    <property type="component" value="Unplaced"/>
</dbReference>
<protein>
    <submittedName>
        <fullName evidence="3">Uncharacterized protein LOC113471903</fullName>
    </submittedName>
</protein>
<evidence type="ECO:0000313" key="3">
    <source>
        <dbReference type="RefSeq" id="XP_026687169.1"/>
    </source>
</evidence>
<proteinExistence type="predicted"/>
<dbReference type="KEGG" id="dci:113471903"/>
<dbReference type="PaxDb" id="121845-A0A3Q0JFK5"/>
<feature type="region of interest" description="Disordered" evidence="1">
    <location>
        <begin position="328"/>
        <end position="350"/>
    </location>
</feature>
<accession>A0A3Q0JFK5</accession>
<gene>
    <name evidence="3" type="primary">LOC113471903</name>
</gene>
<name>A0A3Q0JFK5_DIACI</name>
<keyword evidence="2" id="KW-1185">Reference proteome</keyword>
<evidence type="ECO:0000313" key="2">
    <source>
        <dbReference type="Proteomes" id="UP000079169"/>
    </source>
</evidence>
<reference evidence="3" key="1">
    <citation type="submission" date="2025-08" db="UniProtKB">
        <authorList>
            <consortium name="RefSeq"/>
        </authorList>
    </citation>
    <scope>IDENTIFICATION</scope>
</reference>
<organism evidence="2 3">
    <name type="scientific">Diaphorina citri</name>
    <name type="common">Asian citrus psyllid</name>
    <dbReference type="NCBI Taxonomy" id="121845"/>
    <lineage>
        <taxon>Eukaryota</taxon>
        <taxon>Metazoa</taxon>
        <taxon>Ecdysozoa</taxon>
        <taxon>Arthropoda</taxon>
        <taxon>Hexapoda</taxon>
        <taxon>Insecta</taxon>
        <taxon>Pterygota</taxon>
        <taxon>Neoptera</taxon>
        <taxon>Paraneoptera</taxon>
        <taxon>Hemiptera</taxon>
        <taxon>Sternorrhyncha</taxon>
        <taxon>Psylloidea</taxon>
        <taxon>Psyllidae</taxon>
        <taxon>Diaphorininae</taxon>
        <taxon>Diaphorina</taxon>
    </lineage>
</organism>
<feature type="compositionally biased region" description="Basic residues" evidence="1">
    <location>
        <begin position="1"/>
        <end position="17"/>
    </location>
</feature>
<dbReference type="GeneID" id="113471903"/>
<sequence length="549" mass="62469">MGKSAKKKKTKKGSQPKKQREIQKEVTPPVPSPKATGPPFSIDIDDSGKGEDCSIKLYPNIAANYNDIEFTVKIRKNPLTGKPQYDIHYINLKEKPGDVTYTPNDLKPFPVLDLDSRETLTVLPEKTAGRPPFTFADPKTKVEKTIGPPKFIHFDLASGKRYLLDLTKFEDGEFTFKDPETGEGIAVDITQRRDPLTGHLQDARGSKKTYVGQYKNGEVYILKDPETDEIQVLNCDGRLADNYHAGYDNTTDVTTIVDDNGDLLTTLDGKHPIATLPDYAEDLANTGQDMDGNTRALDNPEFGDILTYDESGHVNVDQAAKAKQVRFTGDKGPMSPKTRAKPLGLSPPGYPPNETKLNQEMYFENLKLEEGYVILNQVRKMDSFTKANVLDALIQVIEFEKDFVNYALSAKIREERFFIQNHLKAKEVRQNRFIINLLTPDYNKNEIKEKVIRQLNKENELIFQKLNGKIAMENNLLIESIKKEMSDNRDTLVKKSNKKCYQSLKRIIYRYLSEKLEQEVRQIKQEVAFNLAREREILLDEINKKLIGT</sequence>
<feature type="region of interest" description="Disordered" evidence="1">
    <location>
        <begin position="1"/>
        <end position="46"/>
    </location>
</feature>
<evidence type="ECO:0000256" key="1">
    <source>
        <dbReference type="SAM" id="MobiDB-lite"/>
    </source>
</evidence>
<dbReference type="RefSeq" id="XP_026687169.1">
    <property type="nucleotide sequence ID" value="XM_026831368.1"/>
</dbReference>
<dbReference type="AlphaFoldDB" id="A0A3Q0JFK5"/>